<dbReference type="InterPro" id="IPR006490">
    <property type="entry name" value="Maj_tail_phi13"/>
</dbReference>
<dbReference type="Pfam" id="PF04630">
    <property type="entry name" value="Phage_TTP_1"/>
    <property type="match status" value="1"/>
</dbReference>
<dbReference type="InterPro" id="IPR006724">
    <property type="entry name" value="Phage_TTP"/>
</dbReference>
<reference evidence="1 2" key="5">
    <citation type="journal article" date="2007" name="Extremophiles">
        <title>Intragenomic diversity of the V1 regions of 16S rRNA genes in high-alkaline protease-producing Bacillus clausii spp.</title>
        <authorList>
            <person name="Kageyama Y."/>
            <person name="Takaki Y."/>
            <person name="Shimamura S."/>
            <person name="Nishi S."/>
            <person name="Nogi Y."/>
            <person name="Uchimura K."/>
            <person name="Kobayashi T."/>
            <person name="Hitomi J."/>
            <person name="Ozaki K."/>
            <person name="Kawai S."/>
            <person name="Ito S."/>
            <person name="Horikoshi K."/>
        </authorList>
    </citation>
    <scope>NUCLEOTIDE SEQUENCE [LARGE SCALE GENOMIC DNA]</scope>
    <source>
        <strain evidence="1 2">KSM-K16</strain>
    </source>
</reference>
<dbReference type="Proteomes" id="UP000001168">
    <property type="component" value="Chromosome"/>
</dbReference>
<gene>
    <name evidence="1" type="ordered locus">ABC1339</name>
</gene>
<evidence type="ECO:0000313" key="1">
    <source>
        <dbReference type="EMBL" id="BAD63877.1"/>
    </source>
</evidence>
<keyword evidence="2" id="KW-1185">Reference proteome</keyword>
<dbReference type="HOGENOM" id="CLU_080118_1_0_9"/>
<name>Q5WIC8_SHOC1</name>
<dbReference type="eggNOG" id="COG5492">
    <property type="taxonomic scope" value="Bacteria"/>
</dbReference>
<dbReference type="NCBIfam" id="TIGR01603">
    <property type="entry name" value="maj_tail_phi13"/>
    <property type="match status" value="1"/>
</dbReference>
<sequence length="202" mass="22109">MENKTTQGSKSYVGLRDLVYAKLLEDVKGSMPVYGPVKSLAPAKTASINPNSSSSTEYADDGILDVFDSNGAYTVSFTTAGIDDEVLADLLGAKYEDGGTEYHKDRRSPFVAVGYKSKKADGTFAYMWLLKGKFNNINREHNTQEDSITPQGNTLEGTFIDRDSDGLFKHVLNTAKAPEETIENYFKNVYGAATESDEDTTP</sequence>
<accession>Q5WIC8</accession>
<dbReference type="OrthoDB" id="3078218at2"/>
<proteinExistence type="predicted"/>
<evidence type="ECO:0000313" key="2">
    <source>
        <dbReference type="Proteomes" id="UP000001168"/>
    </source>
</evidence>
<dbReference type="RefSeq" id="WP_011246190.1">
    <property type="nucleotide sequence ID" value="NC_006582.1"/>
</dbReference>
<protein>
    <submittedName>
        <fullName evidence="1">Phage-related protein</fullName>
    </submittedName>
</protein>
<dbReference type="AlphaFoldDB" id="Q5WIC8"/>
<reference evidence="2" key="4">
    <citation type="submission" date="2003-10" db="EMBL/GenBank/DDBJ databases">
        <title>The complete genome sequence of the alkaliphilic Bacillus clausii KSM-K16.</title>
        <authorList>
            <person name="Takaki Y."/>
            <person name="Kageyama Y."/>
            <person name="Shimamura S."/>
            <person name="Suzuki H."/>
            <person name="Nishi S."/>
            <person name="Hatada Y."/>
            <person name="Kawai S."/>
            <person name="Ito S."/>
            <person name="Horikoshi K."/>
        </authorList>
    </citation>
    <scope>NUCLEOTIDE SEQUENCE [LARGE SCALE GENOMIC DNA]</scope>
    <source>
        <strain evidence="2">KSM-K16</strain>
    </source>
</reference>
<dbReference type="EMBL" id="AP006627">
    <property type="protein sequence ID" value="BAD63877.1"/>
    <property type="molecule type" value="Genomic_DNA"/>
</dbReference>
<reference evidence="1 2" key="1">
    <citation type="journal article" date="1994" name="J. Ferment. Bioeng.">
        <title>Molecular cloning and nucleotide sequence of the gene for an alkaline protease from the alkalophilic Bacillus sp. KSM-K16.</title>
        <authorList>
            <person name="Hakamada Y."/>
            <person name="Kobayashi T."/>
            <person name="Hitomi J."/>
            <person name="Kawai S."/>
            <person name="Ito S."/>
        </authorList>
    </citation>
    <scope>NUCLEOTIDE SEQUENCE [LARGE SCALE GENOMIC DNA]</scope>
    <source>
        <strain evidence="1 2">KSM-K16</strain>
    </source>
</reference>
<reference evidence="1 2" key="2">
    <citation type="journal article" date="1995" name="Appl. Microbiol. Biotechnol.">
        <title>Purification and properties of an alkaline protease from alkalophilic Bacillus sp. KSM-K16.</title>
        <authorList>
            <person name="Kobayashi T."/>
            <person name="Hakamada Y."/>
            <person name="Adachi S."/>
            <person name="Hitomi J."/>
            <person name="Yoshimatsu T."/>
            <person name="Koike K."/>
            <person name="Kawai S."/>
            <person name="Ito S."/>
        </authorList>
    </citation>
    <scope>NUCLEOTIDE SEQUENCE [LARGE SCALE GENOMIC DNA]</scope>
    <source>
        <strain evidence="1 2">KSM-K16</strain>
    </source>
</reference>
<dbReference type="STRING" id="66692.ABC1339"/>
<organism evidence="1 2">
    <name type="scientific">Shouchella clausii (strain KSM-K16)</name>
    <name type="common">Alkalihalobacillus clausii</name>
    <dbReference type="NCBI Taxonomy" id="66692"/>
    <lineage>
        <taxon>Bacteria</taxon>
        <taxon>Bacillati</taxon>
        <taxon>Bacillota</taxon>
        <taxon>Bacilli</taxon>
        <taxon>Bacillales</taxon>
        <taxon>Bacillaceae</taxon>
        <taxon>Shouchella</taxon>
    </lineage>
</organism>
<reference evidence="1 2" key="3">
    <citation type="journal article" date="1997" name="Protein Eng.">
        <title>High-resolution crystal structure of M-protease: phylogeny aided analysis of the high-alkaline adaptation mechanism.</title>
        <authorList>
            <person name="Shirai T."/>
            <person name="Suzuki A."/>
            <person name="Yamane T."/>
            <person name="Ashida T."/>
            <person name="Kobayashi T."/>
            <person name="Ito S."/>
        </authorList>
    </citation>
    <scope>NUCLEOTIDE SEQUENCE [LARGE SCALE GENOMIC DNA]</scope>
    <source>
        <strain evidence="1 2">KSM-K16</strain>
    </source>
</reference>
<dbReference type="KEGG" id="bcl:ABC1339"/>